<feature type="compositionally biased region" description="Basic and acidic residues" evidence="1">
    <location>
        <begin position="263"/>
        <end position="289"/>
    </location>
</feature>
<dbReference type="Gene3D" id="2.60.120.590">
    <property type="entry name" value="Alpha-ketoglutarate-dependent dioxygenase AlkB-like"/>
    <property type="match status" value="1"/>
</dbReference>
<comment type="caution">
    <text evidence="3">The sequence shown here is derived from an EMBL/GenBank/DDBJ whole genome shotgun (WGS) entry which is preliminary data.</text>
</comment>
<feature type="region of interest" description="Disordered" evidence="1">
    <location>
        <begin position="229"/>
        <end position="305"/>
    </location>
</feature>
<evidence type="ECO:0000259" key="2">
    <source>
        <dbReference type="Pfam" id="PF13532"/>
    </source>
</evidence>
<evidence type="ECO:0000313" key="4">
    <source>
        <dbReference type="Proteomes" id="UP000649617"/>
    </source>
</evidence>
<evidence type="ECO:0000256" key="1">
    <source>
        <dbReference type="SAM" id="MobiDB-lite"/>
    </source>
</evidence>
<dbReference type="AlphaFoldDB" id="A0A812PRJ3"/>
<dbReference type="PANTHER" id="PTHR31212">
    <property type="entry name" value="ALPHA-KETOGLUTARATE-DEPENDENT DIOXYGENASE ALKB HOMOLOG 3"/>
    <property type="match status" value="1"/>
</dbReference>
<feature type="compositionally biased region" description="Acidic residues" evidence="1">
    <location>
        <begin position="1"/>
        <end position="11"/>
    </location>
</feature>
<dbReference type="InterPro" id="IPR032854">
    <property type="entry name" value="ALKBH3"/>
</dbReference>
<dbReference type="OrthoDB" id="545910at2759"/>
<dbReference type="Proteomes" id="UP000649617">
    <property type="component" value="Unassembled WGS sequence"/>
</dbReference>
<protein>
    <submittedName>
        <fullName evidence="3">ALKBH3 protein</fullName>
    </submittedName>
</protein>
<dbReference type="InterPro" id="IPR037151">
    <property type="entry name" value="AlkB-like_sf"/>
</dbReference>
<dbReference type="GO" id="GO:0051213">
    <property type="term" value="F:dioxygenase activity"/>
    <property type="evidence" value="ECO:0007669"/>
    <property type="project" value="InterPro"/>
</dbReference>
<dbReference type="SUPFAM" id="SSF51197">
    <property type="entry name" value="Clavaminate synthase-like"/>
    <property type="match status" value="1"/>
</dbReference>
<reference evidence="3" key="1">
    <citation type="submission" date="2021-02" db="EMBL/GenBank/DDBJ databases">
        <authorList>
            <person name="Dougan E. K."/>
            <person name="Rhodes N."/>
            <person name="Thang M."/>
            <person name="Chan C."/>
        </authorList>
    </citation>
    <scope>NUCLEOTIDE SEQUENCE</scope>
</reference>
<accession>A0A812PRJ3</accession>
<gene>
    <name evidence="3" type="primary">ALKBH3</name>
    <name evidence="3" type="ORF">SPIL2461_LOCUS8138</name>
</gene>
<dbReference type="PANTHER" id="PTHR31212:SF4">
    <property type="entry name" value="ALPHA-KETOGLUTARATE-DEPENDENT DIOXYGENASE ALKB HOMOLOG 3"/>
    <property type="match status" value="1"/>
</dbReference>
<keyword evidence="4" id="KW-1185">Reference proteome</keyword>
<sequence>MQGLSEDENEEATPRKRVQADHELATLAPVHVVRHALPAKLADEIVRGKEFMTPRTSAIYEFSSDIAQATSRGDDEHGKEESRVKCEPSAALQQAGNIMQDLVRTRRSQTNWIPTLALGNRYDNGKACVGWHSDFLNSLGPRPIIVGLSLGSWVLDMWWAMQTPLSLFEFEAIIMWDDCQEEWQHSVPRQSDSTIGAQVLSHGEDMLQNEGCGFWELCPWAQEEAERLRQKAKMEMQKAPPQQQPEEPHKFPLQTRSASSSRRAPDHSLESTSGTEKHAFRSSGGKDADLQAVCVEVSDEDIPGS</sequence>
<feature type="region of interest" description="Disordered" evidence="1">
    <location>
        <begin position="1"/>
        <end position="22"/>
    </location>
</feature>
<evidence type="ECO:0000313" key="3">
    <source>
        <dbReference type="EMBL" id="CAE7344004.1"/>
    </source>
</evidence>
<proteinExistence type="predicted"/>
<dbReference type="GO" id="GO:0006307">
    <property type="term" value="P:DNA alkylation repair"/>
    <property type="evidence" value="ECO:0007669"/>
    <property type="project" value="InterPro"/>
</dbReference>
<dbReference type="Pfam" id="PF13532">
    <property type="entry name" value="2OG-FeII_Oxy_2"/>
    <property type="match status" value="1"/>
</dbReference>
<feature type="domain" description="Alpha-ketoglutarate-dependent dioxygenase AlkB-like" evidence="2">
    <location>
        <begin position="67"/>
        <end position="196"/>
    </location>
</feature>
<feature type="compositionally biased region" description="Basic and acidic residues" evidence="1">
    <location>
        <begin position="12"/>
        <end position="22"/>
    </location>
</feature>
<dbReference type="InterPro" id="IPR027450">
    <property type="entry name" value="AlkB-like"/>
</dbReference>
<organism evidence="3 4">
    <name type="scientific">Symbiodinium pilosum</name>
    <name type="common">Dinoflagellate</name>
    <dbReference type="NCBI Taxonomy" id="2952"/>
    <lineage>
        <taxon>Eukaryota</taxon>
        <taxon>Sar</taxon>
        <taxon>Alveolata</taxon>
        <taxon>Dinophyceae</taxon>
        <taxon>Suessiales</taxon>
        <taxon>Symbiodiniaceae</taxon>
        <taxon>Symbiodinium</taxon>
    </lineage>
</organism>
<name>A0A812PRJ3_SYMPI</name>
<dbReference type="EMBL" id="CAJNIZ010013147">
    <property type="protein sequence ID" value="CAE7344004.1"/>
    <property type="molecule type" value="Genomic_DNA"/>
</dbReference>